<evidence type="ECO:0000259" key="7">
    <source>
        <dbReference type="PROSITE" id="PS50893"/>
    </source>
</evidence>
<evidence type="ECO:0000256" key="5">
    <source>
        <dbReference type="ARBA" id="ARBA00022967"/>
    </source>
</evidence>
<dbReference type="GO" id="GO:0005524">
    <property type="term" value="F:ATP binding"/>
    <property type="evidence" value="ECO:0007669"/>
    <property type="project" value="UniProtKB-KW"/>
</dbReference>
<keyword evidence="1" id="KW-0813">Transport</keyword>
<evidence type="ECO:0000313" key="9">
    <source>
        <dbReference type="Proteomes" id="UP000195897"/>
    </source>
</evidence>
<protein>
    <submittedName>
        <fullName evidence="8">ABC transporter</fullName>
    </submittedName>
</protein>
<proteinExistence type="predicted"/>
<dbReference type="InterPro" id="IPR017871">
    <property type="entry name" value="ABC_transporter-like_CS"/>
</dbReference>
<dbReference type="CDD" id="cd03293">
    <property type="entry name" value="ABC_NrtD_SsuB_transporters"/>
    <property type="match status" value="1"/>
</dbReference>
<evidence type="ECO:0000256" key="6">
    <source>
        <dbReference type="ARBA" id="ARBA00023136"/>
    </source>
</evidence>
<dbReference type="InterPro" id="IPR050166">
    <property type="entry name" value="ABC_transporter_ATP-bind"/>
</dbReference>
<reference evidence="9" key="1">
    <citation type="submission" date="2017-04" db="EMBL/GenBank/DDBJ databases">
        <title>Function of individual gut microbiota members based on whole genome sequencing of pure cultures obtained from chicken caecum.</title>
        <authorList>
            <person name="Medvecky M."/>
            <person name="Cejkova D."/>
            <person name="Polansky O."/>
            <person name="Karasova D."/>
            <person name="Kubasova T."/>
            <person name="Cizek A."/>
            <person name="Rychlik I."/>
        </authorList>
    </citation>
    <scope>NUCLEOTIDE SEQUENCE [LARGE SCALE GENOMIC DNA]</scope>
    <source>
        <strain evidence="9">An180</strain>
    </source>
</reference>
<evidence type="ECO:0000313" key="8">
    <source>
        <dbReference type="EMBL" id="OUP54073.1"/>
    </source>
</evidence>
<dbReference type="AlphaFoldDB" id="A0A1Y4LBI2"/>
<keyword evidence="3" id="KW-0547">Nucleotide-binding</keyword>
<feature type="domain" description="ABC transporter" evidence="7">
    <location>
        <begin position="5"/>
        <end position="234"/>
    </location>
</feature>
<accession>A0A1Y4LBI2</accession>
<evidence type="ECO:0000256" key="4">
    <source>
        <dbReference type="ARBA" id="ARBA00022840"/>
    </source>
</evidence>
<dbReference type="SMART" id="SM00382">
    <property type="entry name" value="AAA"/>
    <property type="match status" value="1"/>
</dbReference>
<comment type="caution">
    <text evidence="8">The sequence shown here is derived from an EMBL/GenBank/DDBJ whole genome shotgun (WGS) entry which is preliminary data.</text>
</comment>
<dbReference type="EMBL" id="NFKK01000002">
    <property type="protein sequence ID" value="OUP54073.1"/>
    <property type="molecule type" value="Genomic_DNA"/>
</dbReference>
<dbReference type="Gene3D" id="3.40.50.300">
    <property type="entry name" value="P-loop containing nucleotide triphosphate hydrolases"/>
    <property type="match status" value="1"/>
</dbReference>
<dbReference type="GO" id="GO:0016887">
    <property type="term" value="F:ATP hydrolysis activity"/>
    <property type="evidence" value="ECO:0007669"/>
    <property type="project" value="InterPro"/>
</dbReference>
<dbReference type="RefSeq" id="WP_087370357.1">
    <property type="nucleotide sequence ID" value="NZ_NFKK01000002.1"/>
</dbReference>
<evidence type="ECO:0000256" key="2">
    <source>
        <dbReference type="ARBA" id="ARBA00022475"/>
    </source>
</evidence>
<dbReference type="InterPro" id="IPR003439">
    <property type="entry name" value="ABC_transporter-like_ATP-bd"/>
</dbReference>
<evidence type="ECO:0000256" key="1">
    <source>
        <dbReference type="ARBA" id="ARBA00022448"/>
    </source>
</evidence>
<dbReference type="InterPro" id="IPR027417">
    <property type="entry name" value="P-loop_NTPase"/>
</dbReference>
<dbReference type="PROSITE" id="PS00211">
    <property type="entry name" value="ABC_TRANSPORTER_1"/>
    <property type="match status" value="1"/>
</dbReference>
<dbReference type="PANTHER" id="PTHR42788">
    <property type="entry name" value="TAURINE IMPORT ATP-BINDING PROTEIN-RELATED"/>
    <property type="match status" value="1"/>
</dbReference>
<keyword evidence="4" id="KW-0067">ATP-binding</keyword>
<keyword evidence="5" id="KW-1278">Translocase</keyword>
<dbReference type="PANTHER" id="PTHR42788:SF17">
    <property type="entry name" value="ALIPHATIC SULFONATES IMPORT ATP-BINDING PROTEIN SSUB"/>
    <property type="match status" value="1"/>
</dbReference>
<keyword evidence="2" id="KW-1003">Cell membrane</keyword>
<dbReference type="InterPro" id="IPR003593">
    <property type="entry name" value="AAA+_ATPase"/>
</dbReference>
<sequence>MNQGLVIDNLCHRFHTENGQTVDALNHLSLEVPAGQIVSVIGASGCGKSTLLSLIAGFDRPTQGEITLDGVSVVGKPSPDRCLVFQSPALFEWLTVLQNVTYGLKRQGVSRQNRREQAMDMLARVGLSGFEKQYPHELSGGMQQRAALARALVMRPRVLLMDEPFAALDAQLRQQMQQLVRSLWRELGQTILFVTHDIREAVAVAHRVVILTPRPGTVKAVFPVPGSMEKREAFLHTDAYRTLCAQIGDTLFDR</sequence>
<dbReference type="PROSITE" id="PS50893">
    <property type="entry name" value="ABC_TRANSPORTER_2"/>
    <property type="match status" value="1"/>
</dbReference>
<dbReference type="Pfam" id="PF00005">
    <property type="entry name" value="ABC_tran"/>
    <property type="match status" value="1"/>
</dbReference>
<evidence type="ECO:0000256" key="3">
    <source>
        <dbReference type="ARBA" id="ARBA00022741"/>
    </source>
</evidence>
<dbReference type="Proteomes" id="UP000195897">
    <property type="component" value="Unassembled WGS sequence"/>
</dbReference>
<organism evidence="8 9">
    <name type="scientific">Butyricicoccus pullicaecorum</name>
    <dbReference type="NCBI Taxonomy" id="501571"/>
    <lineage>
        <taxon>Bacteria</taxon>
        <taxon>Bacillati</taxon>
        <taxon>Bacillota</taxon>
        <taxon>Clostridia</taxon>
        <taxon>Eubacteriales</taxon>
        <taxon>Butyricicoccaceae</taxon>
        <taxon>Butyricicoccus</taxon>
    </lineage>
</organism>
<gene>
    <name evidence="8" type="ORF">B5F17_02370</name>
</gene>
<keyword evidence="6" id="KW-0472">Membrane</keyword>
<dbReference type="SUPFAM" id="SSF52540">
    <property type="entry name" value="P-loop containing nucleoside triphosphate hydrolases"/>
    <property type="match status" value="1"/>
</dbReference>
<name>A0A1Y4LBI2_9FIRM</name>